<dbReference type="EMBL" id="FOUY01000013">
    <property type="protein sequence ID" value="SFN38403.1"/>
    <property type="molecule type" value="Genomic_DNA"/>
</dbReference>
<dbReference type="Pfam" id="PF00582">
    <property type="entry name" value="Usp"/>
    <property type="match status" value="1"/>
</dbReference>
<dbReference type="Proteomes" id="UP000199614">
    <property type="component" value="Unassembled WGS sequence"/>
</dbReference>
<dbReference type="InterPro" id="IPR014729">
    <property type="entry name" value="Rossmann-like_a/b/a_fold"/>
</dbReference>
<organism evidence="2 3">
    <name type="scientific">Pseudonocardia ammonioxydans</name>
    <dbReference type="NCBI Taxonomy" id="260086"/>
    <lineage>
        <taxon>Bacteria</taxon>
        <taxon>Bacillati</taxon>
        <taxon>Actinomycetota</taxon>
        <taxon>Actinomycetes</taxon>
        <taxon>Pseudonocardiales</taxon>
        <taxon>Pseudonocardiaceae</taxon>
        <taxon>Pseudonocardia</taxon>
    </lineage>
</organism>
<dbReference type="STRING" id="260086.SAMN05216207_1013129"/>
<name>A0A1I4YKU8_PSUAM</name>
<evidence type="ECO:0000313" key="3">
    <source>
        <dbReference type="Proteomes" id="UP000199614"/>
    </source>
</evidence>
<reference evidence="2 3" key="1">
    <citation type="submission" date="2016-10" db="EMBL/GenBank/DDBJ databases">
        <authorList>
            <person name="de Groot N.N."/>
        </authorList>
    </citation>
    <scope>NUCLEOTIDE SEQUENCE [LARGE SCALE GENOMIC DNA]</scope>
    <source>
        <strain evidence="2 3">CGMCC 4.1877</strain>
    </source>
</reference>
<evidence type="ECO:0000259" key="1">
    <source>
        <dbReference type="Pfam" id="PF00582"/>
    </source>
</evidence>
<dbReference type="AlphaFoldDB" id="A0A1I4YKU8"/>
<protein>
    <submittedName>
        <fullName evidence="2">Universal stress protein family protein</fullName>
    </submittedName>
</protein>
<sequence>MSGRPVVVGVTGSPGSVAVTRWAAREASARRCGLRIVHAAAYDTGDVPAWRRHARWVLTRAAGIARATAPGVAVEAALVHDSPVRVLTGAASEADLLVLGAIGHQRIGDGPADPAVLTVLHTVGVPIAVVHADTADRTGPVVVGIERPEGDIELVRVAHECARRRGTDLRIVHALRPRSGPGDVAGQVEDLARRWDSDEVAVHADVVDDRALPALLRAAGHAGLLVLEARPADRRPWLRSTVTELALGAECPVLVVPPPVVDAGVRREPDRSAVRGG</sequence>
<dbReference type="Gene3D" id="3.40.50.620">
    <property type="entry name" value="HUPs"/>
    <property type="match status" value="2"/>
</dbReference>
<dbReference type="SUPFAM" id="SSF52402">
    <property type="entry name" value="Adenine nucleotide alpha hydrolases-like"/>
    <property type="match status" value="2"/>
</dbReference>
<dbReference type="InterPro" id="IPR006016">
    <property type="entry name" value="UspA"/>
</dbReference>
<gene>
    <name evidence="2" type="ORF">SAMN05216207_1013129</name>
</gene>
<evidence type="ECO:0000313" key="2">
    <source>
        <dbReference type="EMBL" id="SFN38403.1"/>
    </source>
</evidence>
<proteinExistence type="predicted"/>
<dbReference type="RefSeq" id="WP_177238483.1">
    <property type="nucleotide sequence ID" value="NZ_FOUY01000013.1"/>
</dbReference>
<accession>A0A1I4YKU8</accession>
<keyword evidence="3" id="KW-1185">Reference proteome</keyword>
<feature type="domain" description="UspA" evidence="1">
    <location>
        <begin position="4"/>
        <end position="130"/>
    </location>
</feature>